<keyword evidence="2" id="KW-1133">Transmembrane helix</keyword>
<organism evidence="3 4">
    <name type="scientific">Branchiostoma belcheri</name>
    <name type="common">Amphioxus</name>
    <dbReference type="NCBI Taxonomy" id="7741"/>
    <lineage>
        <taxon>Eukaryota</taxon>
        <taxon>Metazoa</taxon>
        <taxon>Chordata</taxon>
        <taxon>Cephalochordata</taxon>
        <taxon>Leptocardii</taxon>
        <taxon>Amphioxiformes</taxon>
        <taxon>Branchiostomatidae</taxon>
        <taxon>Branchiostoma</taxon>
    </lineage>
</organism>
<proteinExistence type="predicted"/>
<dbReference type="GeneID" id="109468376"/>
<evidence type="ECO:0000256" key="1">
    <source>
        <dbReference type="SAM" id="MobiDB-lite"/>
    </source>
</evidence>
<dbReference type="AlphaFoldDB" id="A0A6P4YKB3"/>
<dbReference type="KEGG" id="bbel:109468376"/>
<feature type="compositionally biased region" description="Basic and acidic residues" evidence="1">
    <location>
        <begin position="37"/>
        <end position="73"/>
    </location>
</feature>
<keyword evidence="3" id="KW-1185">Reference proteome</keyword>
<gene>
    <name evidence="4" type="primary">LOC109468376</name>
</gene>
<dbReference type="Proteomes" id="UP000515135">
    <property type="component" value="Unplaced"/>
</dbReference>
<evidence type="ECO:0000256" key="2">
    <source>
        <dbReference type="SAM" id="Phobius"/>
    </source>
</evidence>
<feature type="compositionally biased region" description="Polar residues" evidence="1">
    <location>
        <begin position="145"/>
        <end position="155"/>
    </location>
</feature>
<accession>A0A6P4YKB3</accession>
<feature type="compositionally biased region" description="Basic and acidic residues" evidence="1">
    <location>
        <begin position="108"/>
        <end position="134"/>
    </location>
</feature>
<reference evidence="4" key="1">
    <citation type="submission" date="2025-08" db="UniProtKB">
        <authorList>
            <consortium name="RefSeq"/>
        </authorList>
    </citation>
    <scope>IDENTIFICATION</scope>
    <source>
        <tissue evidence="4">Gonad</tissue>
    </source>
</reference>
<evidence type="ECO:0000313" key="3">
    <source>
        <dbReference type="Proteomes" id="UP000515135"/>
    </source>
</evidence>
<sequence>MRLRPSFVIRTSTVVGVFFFVVWIFSRGVDENAVETKGSENRRNHPPWQERRQEWEKQFQEDKLFVPNREKDNQIPQLKVPNFIGEEDEDEEHPRHEHVKGAGIPHVDGLEVDLKAVREGRKKEDIRHEDEDVKQPQVGAPRRASSIQSHSLSFP</sequence>
<evidence type="ECO:0000313" key="4">
    <source>
        <dbReference type="RefSeq" id="XP_019622184.1"/>
    </source>
</evidence>
<dbReference type="RefSeq" id="XP_019622184.1">
    <property type="nucleotide sequence ID" value="XM_019766625.1"/>
</dbReference>
<keyword evidence="2" id="KW-0472">Membrane</keyword>
<keyword evidence="2" id="KW-0812">Transmembrane</keyword>
<feature type="region of interest" description="Disordered" evidence="1">
    <location>
        <begin position="34"/>
        <end position="155"/>
    </location>
</feature>
<protein>
    <submittedName>
        <fullName evidence="4">Uncharacterized protein LOC109468376</fullName>
    </submittedName>
</protein>
<name>A0A6P4YKB3_BRABE</name>
<feature type="transmembrane region" description="Helical" evidence="2">
    <location>
        <begin position="7"/>
        <end position="26"/>
    </location>
</feature>